<gene>
    <name evidence="3" type="ORF">GZ78_23270</name>
</gene>
<evidence type="ECO:0000313" key="4">
    <source>
        <dbReference type="Proteomes" id="UP000028073"/>
    </source>
</evidence>
<dbReference type="Gene3D" id="3.40.50.2000">
    <property type="entry name" value="Glycogen Phosphorylase B"/>
    <property type="match status" value="2"/>
</dbReference>
<evidence type="ECO:0000256" key="1">
    <source>
        <dbReference type="ARBA" id="ARBA00022676"/>
    </source>
</evidence>
<accession>A0A081NCK0</accession>
<reference evidence="3 4" key="1">
    <citation type="submission" date="2014-06" db="EMBL/GenBank/DDBJ databases">
        <title>Whole Genome Sequences of Three Symbiotic Endozoicomonas Bacteria.</title>
        <authorList>
            <person name="Neave M.J."/>
            <person name="Apprill A."/>
            <person name="Voolstra C.R."/>
        </authorList>
    </citation>
    <scope>NUCLEOTIDE SEQUENCE [LARGE SCALE GENOMIC DNA]</scope>
    <source>
        <strain evidence="3 4">DSM 25634</strain>
    </source>
</reference>
<protein>
    <submittedName>
        <fullName evidence="3">Glycosyl transferase</fullName>
    </submittedName>
</protein>
<dbReference type="Proteomes" id="UP000028073">
    <property type="component" value="Unassembled WGS sequence"/>
</dbReference>
<dbReference type="GO" id="GO:0005829">
    <property type="term" value="C:cytosol"/>
    <property type="evidence" value="ECO:0007669"/>
    <property type="project" value="TreeGrafter"/>
</dbReference>
<dbReference type="CDD" id="cd03789">
    <property type="entry name" value="GT9_LPS_heptosyltransferase"/>
    <property type="match status" value="1"/>
</dbReference>
<dbReference type="OrthoDB" id="9781892at2"/>
<name>A0A081NCK0_9GAMM</name>
<dbReference type="eggNOG" id="COG0859">
    <property type="taxonomic scope" value="Bacteria"/>
</dbReference>
<keyword evidence="1" id="KW-0328">Glycosyltransferase</keyword>
<keyword evidence="2 3" id="KW-0808">Transferase</keyword>
<evidence type="ECO:0000313" key="3">
    <source>
        <dbReference type="EMBL" id="KEQ16173.1"/>
    </source>
</evidence>
<dbReference type="AlphaFoldDB" id="A0A081NCK0"/>
<evidence type="ECO:0000256" key="2">
    <source>
        <dbReference type="ARBA" id="ARBA00022679"/>
    </source>
</evidence>
<sequence length="408" mass="46034">MKVDTMRWVDHYAGIPLCFLLKLLFWPVDWLRRNQKTPSRNVLFIELSEMGSAILADPSMRWLKEQDKALHFVIFEKNAASLHLLNTIDRDNIFLIKPDNLISLAISSLKFLVWCRKKKIDTVIDLELFSRFTSILSRLSGAINRSGFDRVHEEGLYRGNHLTHPVMYNPHSHISRNFMTLVRASQSHPQQPYQKEGFEEEIELARAEVSSDLTASVITKLRKLYKAFEPGVQRLVLVNPNASDLLPQRRWMKDRYVDVIQSLLTEYPDILVVVTGAPGERSEAEGLRQQVNHDRCLNSAGTFEFKELVPLYSISKIMLSNDSGPPHFASVTELETFVIFGPETPALYGALGNSTAIYAGLPCSPCVSAGNHRKTSCVDNQCLKAIQSGQVLDVLRPALDANVIMKAG</sequence>
<dbReference type="InterPro" id="IPR051199">
    <property type="entry name" value="LPS_LOS_Heptosyltrfase"/>
</dbReference>
<dbReference type="InterPro" id="IPR002201">
    <property type="entry name" value="Glyco_trans_9"/>
</dbReference>
<keyword evidence="4" id="KW-1185">Reference proteome</keyword>
<dbReference type="GO" id="GO:0009244">
    <property type="term" value="P:lipopolysaccharide core region biosynthetic process"/>
    <property type="evidence" value="ECO:0007669"/>
    <property type="project" value="TreeGrafter"/>
</dbReference>
<dbReference type="GO" id="GO:0008713">
    <property type="term" value="F:ADP-heptose-lipopolysaccharide heptosyltransferase activity"/>
    <property type="evidence" value="ECO:0007669"/>
    <property type="project" value="TreeGrafter"/>
</dbReference>
<dbReference type="STRING" id="1137799.GZ78_23270"/>
<proteinExistence type="predicted"/>
<dbReference type="PANTHER" id="PTHR30160">
    <property type="entry name" value="TETRAACYLDISACCHARIDE 4'-KINASE-RELATED"/>
    <property type="match status" value="1"/>
</dbReference>
<dbReference type="PANTHER" id="PTHR30160:SF1">
    <property type="entry name" value="LIPOPOLYSACCHARIDE 1,2-N-ACETYLGLUCOSAMINETRANSFERASE-RELATED"/>
    <property type="match status" value="1"/>
</dbReference>
<comment type="caution">
    <text evidence="3">The sequence shown here is derived from an EMBL/GenBank/DDBJ whole genome shotgun (WGS) entry which is preliminary data.</text>
</comment>
<dbReference type="SUPFAM" id="SSF53756">
    <property type="entry name" value="UDP-Glycosyltransferase/glycogen phosphorylase"/>
    <property type="match status" value="1"/>
</dbReference>
<dbReference type="EMBL" id="JOKH01000006">
    <property type="protein sequence ID" value="KEQ16173.1"/>
    <property type="molecule type" value="Genomic_DNA"/>
</dbReference>
<organism evidence="3 4">
    <name type="scientific">Endozoicomonas numazuensis</name>
    <dbReference type="NCBI Taxonomy" id="1137799"/>
    <lineage>
        <taxon>Bacteria</taxon>
        <taxon>Pseudomonadati</taxon>
        <taxon>Pseudomonadota</taxon>
        <taxon>Gammaproteobacteria</taxon>
        <taxon>Oceanospirillales</taxon>
        <taxon>Endozoicomonadaceae</taxon>
        <taxon>Endozoicomonas</taxon>
    </lineage>
</organism>
<dbReference type="RefSeq" id="WP_034840749.1">
    <property type="nucleotide sequence ID" value="NZ_JOKH01000006.1"/>
</dbReference>
<dbReference type="Pfam" id="PF01075">
    <property type="entry name" value="Glyco_transf_9"/>
    <property type="match status" value="1"/>
</dbReference>